<dbReference type="Pfam" id="PF01433">
    <property type="entry name" value="Peptidase_M1"/>
    <property type="match status" value="1"/>
</dbReference>
<dbReference type="GO" id="GO:0042277">
    <property type="term" value="F:peptide binding"/>
    <property type="evidence" value="ECO:0007669"/>
    <property type="project" value="TreeGrafter"/>
</dbReference>
<accession>A0A125S6G9</accession>
<dbReference type="Gene3D" id="1.25.10.10">
    <property type="entry name" value="Leucine-rich Repeat Variant"/>
    <property type="match status" value="1"/>
</dbReference>
<dbReference type="InterPro" id="IPR014782">
    <property type="entry name" value="Peptidase_M1_dom"/>
</dbReference>
<reference evidence="3" key="1">
    <citation type="submission" date="2015-03" db="EMBL/GenBank/DDBJ databases">
        <authorList>
            <person name="Murphy D."/>
        </authorList>
    </citation>
    <scope>NUCLEOTIDE SEQUENCE</scope>
</reference>
<dbReference type="GO" id="GO:0016020">
    <property type="term" value="C:membrane"/>
    <property type="evidence" value="ECO:0007669"/>
    <property type="project" value="TreeGrafter"/>
</dbReference>
<dbReference type="InterPro" id="IPR050344">
    <property type="entry name" value="Peptidase_M1_aminopeptidases"/>
</dbReference>
<dbReference type="GO" id="GO:0005615">
    <property type="term" value="C:extracellular space"/>
    <property type="evidence" value="ECO:0007669"/>
    <property type="project" value="TreeGrafter"/>
</dbReference>
<dbReference type="GO" id="GO:0006508">
    <property type="term" value="P:proteolysis"/>
    <property type="evidence" value="ECO:0007669"/>
    <property type="project" value="TreeGrafter"/>
</dbReference>
<dbReference type="InterPro" id="IPR027268">
    <property type="entry name" value="Peptidase_M4/M1_CTD_sf"/>
</dbReference>
<feature type="coiled-coil region" evidence="1">
    <location>
        <begin position="465"/>
        <end position="492"/>
    </location>
</feature>
<sequence length="496" mass="56065">MYENAVGYMKECATKYMRPIVTRKYDSSWDMFDYHTYPGGAWRIHMLRKRLGEEAFWSAVQTYIERFANKTVQTSDFQNCLEEASGFNLTRFFDEWVYGKGYPKLKGQYEYTSNRVKITLTQTQVDEAAQVPLFGFELDVEVVTKAGKKVKTVVSFNQHDTVTAIVDLPENDKPSQVCVDPEGKVLFTLDIPSVDRDILIETAKSSESIVNRIWAYGELISEGSRPALKAVKGLLKEEPYHGVRVEAAGKLAELNSVYSIEILSELLDNEQDPLAIAPIASACTIVDGRLRSSLLRLLEREALPYRAHAAALTALGAQRNPDDLEYLLSVAQDENKIGQHGIIRGGALKALGMHRSEETFKYLLSRVGYNKEPMRSRGFAVQGLSNSAQWQNDVLKKQAIEELENLIRDPNQSVRVEAVEALIELKVKSCCNSVEATRSMYSHDDHSWLDRKLRQLQDNDTNDQQTAQKQAIEKLQSRIKSLEDKLTLQEALAKAK</sequence>
<dbReference type="GO" id="GO:0043171">
    <property type="term" value="P:peptide catabolic process"/>
    <property type="evidence" value="ECO:0007669"/>
    <property type="project" value="TreeGrafter"/>
</dbReference>
<dbReference type="AlphaFoldDB" id="A0A125S6G9"/>
<dbReference type="GO" id="GO:0005737">
    <property type="term" value="C:cytoplasm"/>
    <property type="evidence" value="ECO:0007669"/>
    <property type="project" value="TreeGrafter"/>
</dbReference>
<dbReference type="EMBL" id="KP973582">
    <property type="protein sequence ID" value="AME15505.1"/>
    <property type="molecule type" value="mRNA"/>
</dbReference>
<dbReference type="PANTHER" id="PTHR11533:SF299">
    <property type="entry name" value="AMINOPEPTIDASE"/>
    <property type="match status" value="1"/>
</dbReference>
<dbReference type="SUPFAM" id="SSF55486">
    <property type="entry name" value="Metalloproteases ('zincins'), catalytic domain"/>
    <property type="match status" value="1"/>
</dbReference>
<protein>
    <submittedName>
        <fullName evidence="3">Glutamyl aminopeptidase</fullName>
    </submittedName>
</protein>
<dbReference type="SUPFAM" id="SSF48371">
    <property type="entry name" value="ARM repeat"/>
    <property type="match status" value="1"/>
</dbReference>
<keyword evidence="1" id="KW-0175">Coiled coil</keyword>
<keyword evidence="3" id="KW-0378">Hydrolase</keyword>
<proteinExistence type="evidence at transcript level"/>
<dbReference type="PANTHER" id="PTHR11533">
    <property type="entry name" value="PROTEASE M1 ZINC METALLOPROTEASE"/>
    <property type="match status" value="1"/>
</dbReference>
<name>A0A125S6G9_9FUNG</name>
<evidence type="ECO:0000259" key="2">
    <source>
        <dbReference type="Pfam" id="PF01433"/>
    </source>
</evidence>
<evidence type="ECO:0000313" key="3">
    <source>
        <dbReference type="EMBL" id="AME15505.1"/>
    </source>
</evidence>
<dbReference type="InterPro" id="IPR011989">
    <property type="entry name" value="ARM-like"/>
</dbReference>
<dbReference type="InterPro" id="IPR016024">
    <property type="entry name" value="ARM-type_fold"/>
</dbReference>
<dbReference type="Gene3D" id="1.10.390.10">
    <property type="entry name" value="Neutral Protease Domain 2"/>
    <property type="match status" value="1"/>
</dbReference>
<evidence type="ECO:0000256" key="1">
    <source>
        <dbReference type="SAM" id="Coils"/>
    </source>
</evidence>
<keyword evidence="3" id="KW-0645">Protease</keyword>
<dbReference type="GO" id="GO:0008270">
    <property type="term" value="F:zinc ion binding"/>
    <property type="evidence" value="ECO:0007669"/>
    <property type="project" value="InterPro"/>
</dbReference>
<dbReference type="GO" id="GO:0070006">
    <property type="term" value="F:metalloaminopeptidase activity"/>
    <property type="evidence" value="ECO:0007669"/>
    <property type="project" value="TreeGrafter"/>
</dbReference>
<keyword evidence="3" id="KW-0031">Aminopeptidase</keyword>
<organism evidence="3">
    <name type="scientific">Actinomucor elegans</name>
    <dbReference type="NCBI Taxonomy" id="64647"/>
    <lineage>
        <taxon>Eukaryota</taxon>
        <taxon>Fungi</taxon>
        <taxon>Fungi incertae sedis</taxon>
        <taxon>Mucoromycota</taxon>
        <taxon>Mucoromycotina</taxon>
        <taxon>Mucoromycetes</taxon>
        <taxon>Mucorales</taxon>
        <taxon>Mucorineae</taxon>
        <taxon>Mucoraceae</taxon>
        <taxon>Actinomucor</taxon>
    </lineage>
</organism>
<feature type="domain" description="Peptidase M1 membrane alanine aminopeptidase" evidence="2">
    <location>
        <begin position="6"/>
        <end position="96"/>
    </location>
</feature>